<reference evidence="1 2" key="1">
    <citation type="submission" date="2008-03" db="EMBL/GenBank/DDBJ databases">
        <title>Sequencing of the draft genome and assembly of Burkholderia graminis C4D1M.</title>
        <authorList>
            <consortium name="US DOE Joint Genome Institute (JGI-PGF)"/>
            <person name="Copeland A."/>
            <person name="Lucas S."/>
            <person name="Lapidus A."/>
            <person name="Glavina del Rio T."/>
            <person name="Dalin E."/>
            <person name="Tice H."/>
            <person name="Bruce D."/>
            <person name="Goodwin L."/>
            <person name="Pitluck S."/>
            <person name="Larimer F."/>
            <person name="Land M.L."/>
            <person name="Hauser L."/>
            <person name="Tiedje J."/>
            <person name="Richardson P."/>
        </authorList>
    </citation>
    <scope>NUCLEOTIDE SEQUENCE [LARGE SCALE GENOMIC DNA]</scope>
    <source>
        <strain evidence="2">ATCC 700544 / DSM 17151 / LMG 18924 / NCIMB 13744 / C4D1M</strain>
    </source>
</reference>
<organism evidence="1 2">
    <name type="scientific">Paraburkholderia graminis (strain ATCC 700544 / DSM 17151 / LMG 18924 / NCIMB 13744 / C4D1M)</name>
    <dbReference type="NCBI Taxonomy" id="396598"/>
    <lineage>
        <taxon>Bacteria</taxon>
        <taxon>Pseudomonadati</taxon>
        <taxon>Pseudomonadota</taxon>
        <taxon>Betaproteobacteria</taxon>
        <taxon>Burkholderiales</taxon>
        <taxon>Burkholderiaceae</taxon>
        <taxon>Paraburkholderia</taxon>
    </lineage>
</organism>
<name>B1G4B6_PARG4</name>
<proteinExistence type="predicted"/>
<dbReference type="AlphaFoldDB" id="B1G4B6"/>
<evidence type="ECO:0000313" key="2">
    <source>
        <dbReference type="Proteomes" id="UP000005045"/>
    </source>
</evidence>
<dbReference type="EMBL" id="ABLD01000013">
    <property type="protein sequence ID" value="EDT09155.1"/>
    <property type="molecule type" value="Genomic_DNA"/>
</dbReference>
<sequence length="56" mass="6249">MNVDRTPGLWHQGQKLERRRTSLADELHGVAICKTLARIEADSERKGTFGELAASQ</sequence>
<comment type="caution">
    <text evidence="1">The sequence shown here is derived from an EMBL/GenBank/DDBJ whole genome shotgun (WGS) entry which is preliminary data.</text>
</comment>
<evidence type="ECO:0000313" key="1">
    <source>
        <dbReference type="EMBL" id="EDT09155.1"/>
    </source>
</evidence>
<protein>
    <submittedName>
        <fullName evidence="1">Uncharacterized protein</fullName>
    </submittedName>
</protein>
<gene>
    <name evidence="1" type="ORF">BgramDRAFT_4207</name>
</gene>
<dbReference type="Proteomes" id="UP000005045">
    <property type="component" value="Unassembled WGS sequence"/>
</dbReference>
<accession>B1G4B6</accession>
<keyword evidence="2" id="KW-1185">Reference proteome</keyword>